<organism evidence="1 2">
    <name type="scientific">Solanum bulbocastanum</name>
    <name type="common">Wild potato</name>
    <dbReference type="NCBI Taxonomy" id="147425"/>
    <lineage>
        <taxon>Eukaryota</taxon>
        <taxon>Viridiplantae</taxon>
        <taxon>Streptophyta</taxon>
        <taxon>Embryophyta</taxon>
        <taxon>Tracheophyta</taxon>
        <taxon>Spermatophyta</taxon>
        <taxon>Magnoliopsida</taxon>
        <taxon>eudicotyledons</taxon>
        <taxon>Gunneridae</taxon>
        <taxon>Pentapetalae</taxon>
        <taxon>asterids</taxon>
        <taxon>lamiids</taxon>
        <taxon>Solanales</taxon>
        <taxon>Solanaceae</taxon>
        <taxon>Solanoideae</taxon>
        <taxon>Solaneae</taxon>
        <taxon>Solanum</taxon>
    </lineage>
</organism>
<name>A0AAN8TY07_SOLBU</name>
<evidence type="ECO:0000313" key="1">
    <source>
        <dbReference type="EMBL" id="KAK6796215.1"/>
    </source>
</evidence>
<comment type="caution">
    <text evidence="1">The sequence shown here is derived from an EMBL/GenBank/DDBJ whole genome shotgun (WGS) entry which is preliminary data.</text>
</comment>
<dbReference type="EMBL" id="JBANQN010000002">
    <property type="protein sequence ID" value="KAK6796215.1"/>
    <property type="molecule type" value="Genomic_DNA"/>
</dbReference>
<dbReference type="AlphaFoldDB" id="A0AAN8TY07"/>
<proteinExistence type="predicted"/>
<protein>
    <submittedName>
        <fullName evidence="1">Uncharacterized protein</fullName>
    </submittedName>
</protein>
<dbReference type="Proteomes" id="UP001371456">
    <property type="component" value="Unassembled WGS sequence"/>
</dbReference>
<gene>
    <name evidence="1" type="ORF">RDI58_003916</name>
</gene>
<keyword evidence="2" id="KW-1185">Reference proteome</keyword>
<accession>A0AAN8TY07</accession>
<evidence type="ECO:0000313" key="2">
    <source>
        <dbReference type="Proteomes" id="UP001371456"/>
    </source>
</evidence>
<sequence>MDEIPTIVPPTTLRGDGTVKIVERSVSEDSEQVASKVDDGSITKSAKEVFVRVDEKEVGHIVMMKVVMVVAGYIEVMVDVAAVVGSMVEVAVCIVVVVEEEVGVTSVGKMGICKGM</sequence>
<reference evidence="1 2" key="1">
    <citation type="submission" date="2024-02" db="EMBL/GenBank/DDBJ databases">
        <title>de novo genome assembly of Solanum bulbocastanum strain 11H21.</title>
        <authorList>
            <person name="Hosaka A.J."/>
        </authorList>
    </citation>
    <scope>NUCLEOTIDE SEQUENCE [LARGE SCALE GENOMIC DNA]</scope>
    <source>
        <tissue evidence="1">Young leaves</tissue>
    </source>
</reference>